<dbReference type="EMBL" id="CP017415">
    <property type="protein sequence ID" value="AOU96957.1"/>
    <property type="molecule type" value="Genomic_DNA"/>
</dbReference>
<organism evidence="1 2">
    <name type="scientific">Acidihalobacter yilgarnensis</name>
    <dbReference type="NCBI Taxonomy" id="2819280"/>
    <lineage>
        <taxon>Bacteria</taxon>
        <taxon>Pseudomonadati</taxon>
        <taxon>Pseudomonadota</taxon>
        <taxon>Gammaproteobacteria</taxon>
        <taxon>Chromatiales</taxon>
        <taxon>Ectothiorhodospiraceae</taxon>
        <taxon>Acidihalobacter</taxon>
    </lineage>
</organism>
<reference evidence="2" key="1">
    <citation type="submission" date="2016-09" db="EMBL/GenBank/DDBJ databases">
        <title>Acidihalobacter prosperus F5.</title>
        <authorList>
            <person name="Khaleque H.N."/>
            <person name="Ramsay J.P."/>
            <person name="Kaksonen A.H."/>
            <person name="Boxall N.J."/>
            <person name="Watkin E.L.J."/>
        </authorList>
    </citation>
    <scope>NUCLEOTIDE SEQUENCE [LARGE SCALE GENOMIC DNA]</scope>
    <source>
        <strain evidence="2">F5</strain>
    </source>
</reference>
<sequence>MRVVGSTLEPQMLPMMEPLSPREANRQAVSSICPFVRKRHTIGRIVEIFDGYILMVVDQSEYWLNA</sequence>
<proteinExistence type="predicted"/>
<name>A0A1D8IKJ0_9GAMM</name>
<keyword evidence="2" id="KW-1185">Reference proteome</keyword>
<dbReference type="KEGG" id="aprs:BI364_02085"/>
<evidence type="ECO:0000313" key="1">
    <source>
        <dbReference type="EMBL" id="AOU96957.1"/>
    </source>
</evidence>
<protein>
    <submittedName>
        <fullName evidence="1">Uncharacterized protein</fullName>
    </submittedName>
</protein>
<evidence type="ECO:0000313" key="2">
    <source>
        <dbReference type="Proteomes" id="UP000095401"/>
    </source>
</evidence>
<accession>A0A1D8IKJ0</accession>
<dbReference type="AlphaFoldDB" id="A0A1D8IKJ0"/>
<dbReference type="Proteomes" id="UP000095401">
    <property type="component" value="Chromosome"/>
</dbReference>
<gene>
    <name evidence="1" type="ORF">BI364_02085</name>
</gene>